<dbReference type="Pfam" id="PF04810">
    <property type="entry name" value="zf-Sec23_Sec24"/>
    <property type="match status" value="1"/>
</dbReference>
<dbReference type="GO" id="GO:0070971">
    <property type="term" value="C:endoplasmic reticulum exit site"/>
    <property type="evidence" value="ECO:0007669"/>
    <property type="project" value="TreeGrafter"/>
</dbReference>
<dbReference type="SUPFAM" id="SSF82754">
    <property type="entry name" value="C-terminal, gelsolin-like domain of Sec23/24"/>
    <property type="match status" value="1"/>
</dbReference>
<feature type="domain" description="Sec23/Sec24 helical" evidence="11">
    <location>
        <begin position="560"/>
        <end position="654"/>
    </location>
</feature>
<dbReference type="InterPro" id="IPR036175">
    <property type="entry name" value="Sec23/24_helical_dom_sf"/>
</dbReference>
<dbReference type="SUPFAM" id="SSF81811">
    <property type="entry name" value="Helical domain of Sec23/24"/>
    <property type="match status" value="1"/>
</dbReference>
<dbReference type="SUPFAM" id="SSF81995">
    <property type="entry name" value="beta-sandwich domain of Sec23/24"/>
    <property type="match status" value="1"/>
</dbReference>
<dbReference type="Gene3D" id="2.30.30.380">
    <property type="entry name" value="Zn-finger domain of Sec23/24"/>
    <property type="match status" value="1"/>
</dbReference>
<keyword evidence="4" id="KW-0813">Transport</keyword>
<feature type="domain" description="Zinc finger Sec23/Sec24-type" evidence="9">
    <location>
        <begin position="110"/>
        <end position="146"/>
    </location>
</feature>
<dbReference type="InterPro" id="IPR012990">
    <property type="entry name" value="Beta-sandwich_Sec23_24"/>
</dbReference>
<organism evidence="13">
    <name type="scientific">Darwinula stevensoni</name>
    <dbReference type="NCBI Taxonomy" id="69355"/>
    <lineage>
        <taxon>Eukaryota</taxon>
        <taxon>Metazoa</taxon>
        <taxon>Ecdysozoa</taxon>
        <taxon>Arthropoda</taxon>
        <taxon>Crustacea</taxon>
        <taxon>Oligostraca</taxon>
        <taxon>Ostracoda</taxon>
        <taxon>Podocopa</taxon>
        <taxon>Podocopida</taxon>
        <taxon>Darwinulocopina</taxon>
        <taxon>Darwinuloidea</taxon>
        <taxon>Darwinulidae</taxon>
        <taxon>Darwinula</taxon>
    </lineage>
</organism>
<dbReference type="Gene3D" id="3.40.50.410">
    <property type="entry name" value="von Willebrand factor, type A domain"/>
    <property type="match status" value="1"/>
</dbReference>
<keyword evidence="6" id="KW-0968">Cytoplasmic vesicle</keyword>
<evidence type="ECO:0000256" key="4">
    <source>
        <dbReference type="ARBA" id="ARBA00022448"/>
    </source>
</evidence>
<keyword evidence="5" id="KW-0653">Protein transport</keyword>
<dbReference type="InterPro" id="IPR050550">
    <property type="entry name" value="SEC23_SEC24_subfamily"/>
</dbReference>
<keyword evidence="14" id="KW-1185">Reference proteome</keyword>
<evidence type="ECO:0000259" key="10">
    <source>
        <dbReference type="Pfam" id="PF04811"/>
    </source>
</evidence>
<dbReference type="Proteomes" id="UP000677054">
    <property type="component" value="Unassembled WGS sequence"/>
</dbReference>
<dbReference type="Gene3D" id="3.40.20.10">
    <property type="entry name" value="Severin"/>
    <property type="match status" value="1"/>
</dbReference>
<dbReference type="InterPro" id="IPR006900">
    <property type="entry name" value="Sec23/24_helical_dom"/>
</dbReference>
<comment type="similarity">
    <text evidence="3">Belongs to the SEC23/SEC24 family. SEC24 subfamily.</text>
</comment>
<dbReference type="OrthoDB" id="49016at2759"/>
<gene>
    <name evidence="13" type="ORF">DSTB1V02_LOCUS9292</name>
</gene>
<feature type="region of interest" description="Disordered" evidence="7">
    <location>
        <begin position="676"/>
        <end position="698"/>
    </location>
</feature>
<dbReference type="InterPro" id="IPR006896">
    <property type="entry name" value="Sec23/24_trunk_dom"/>
</dbReference>
<accession>A0A7R9A8N1</accession>
<reference evidence="13" key="1">
    <citation type="submission" date="2020-11" db="EMBL/GenBank/DDBJ databases">
        <authorList>
            <person name="Tran Van P."/>
        </authorList>
    </citation>
    <scope>NUCLEOTIDE SEQUENCE</scope>
</reference>
<dbReference type="EMBL" id="LR901844">
    <property type="protein sequence ID" value="CAD7249497.1"/>
    <property type="molecule type" value="Genomic_DNA"/>
</dbReference>
<dbReference type="AlphaFoldDB" id="A0A7R9A8N1"/>
<dbReference type="Gene3D" id="2.60.40.1670">
    <property type="entry name" value="beta-sandwich domain of Sec23/24"/>
    <property type="match status" value="1"/>
</dbReference>
<dbReference type="PANTHER" id="PTHR13803:SF4">
    <property type="entry name" value="SECRETORY 24CD, ISOFORM C"/>
    <property type="match status" value="1"/>
</dbReference>
<dbReference type="InterPro" id="IPR007123">
    <property type="entry name" value="Gelsolin-like_dom"/>
</dbReference>
<dbReference type="Pfam" id="PF00626">
    <property type="entry name" value="Gelsolin"/>
    <property type="match status" value="1"/>
</dbReference>
<evidence type="ECO:0000256" key="2">
    <source>
        <dbReference type="ARBA" id="ARBA00004397"/>
    </source>
</evidence>
<dbReference type="Pfam" id="PF08033">
    <property type="entry name" value="Sec23_BS"/>
    <property type="match status" value="1"/>
</dbReference>
<dbReference type="EMBL" id="CAJPEV010002327">
    <property type="protein sequence ID" value="CAG0896537.1"/>
    <property type="molecule type" value="Genomic_DNA"/>
</dbReference>
<comment type="subcellular location">
    <subcellularLocation>
        <location evidence="1">Cytoplasmic vesicle</location>
        <location evidence="1">COPII-coated vesicle membrane</location>
        <topology evidence="1">Peripheral membrane protein</topology>
        <orientation evidence="1">Cytoplasmic side</orientation>
    </subcellularLocation>
    <subcellularLocation>
        <location evidence="2">Endoplasmic reticulum membrane</location>
        <topology evidence="2">Peripheral membrane protein</topology>
        <orientation evidence="2">Cytoplasmic side</orientation>
    </subcellularLocation>
</comment>
<evidence type="ECO:0000256" key="5">
    <source>
        <dbReference type="ARBA" id="ARBA00022927"/>
    </source>
</evidence>
<dbReference type="GO" id="GO:0006886">
    <property type="term" value="P:intracellular protein transport"/>
    <property type="evidence" value="ECO:0007669"/>
    <property type="project" value="InterPro"/>
</dbReference>
<evidence type="ECO:0000313" key="13">
    <source>
        <dbReference type="EMBL" id="CAD7249497.1"/>
    </source>
</evidence>
<dbReference type="InterPro" id="IPR036465">
    <property type="entry name" value="vWFA_dom_sf"/>
</dbReference>
<evidence type="ECO:0000259" key="9">
    <source>
        <dbReference type="Pfam" id="PF04810"/>
    </source>
</evidence>
<dbReference type="SUPFAM" id="SSF53300">
    <property type="entry name" value="vWA-like"/>
    <property type="match status" value="1"/>
</dbReference>
<dbReference type="GO" id="GO:0005789">
    <property type="term" value="C:endoplasmic reticulum membrane"/>
    <property type="evidence" value="ECO:0007669"/>
    <property type="project" value="UniProtKB-SubCell"/>
</dbReference>
<evidence type="ECO:0000259" key="12">
    <source>
        <dbReference type="Pfam" id="PF08033"/>
    </source>
</evidence>
<proteinExistence type="inferred from homology"/>
<dbReference type="Gene3D" id="1.20.120.730">
    <property type="entry name" value="Sec23/Sec24 helical domain"/>
    <property type="match status" value="1"/>
</dbReference>
<protein>
    <submittedName>
        <fullName evidence="13">Uncharacterized protein</fullName>
    </submittedName>
</protein>
<dbReference type="InterPro" id="IPR036174">
    <property type="entry name" value="Znf_Sec23_Sec24_sf"/>
</dbReference>
<dbReference type="Pfam" id="PF04811">
    <property type="entry name" value="Sec23_trunk"/>
    <property type="match status" value="1"/>
</dbReference>
<evidence type="ECO:0000256" key="7">
    <source>
        <dbReference type="SAM" id="MobiDB-lite"/>
    </source>
</evidence>
<dbReference type="SUPFAM" id="SSF82919">
    <property type="entry name" value="Zn-finger domain of Sec23/24"/>
    <property type="match status" value="1"/>
</dbReference>
<dbReference type="InterPro" id="IPR029006">
    <property type="entry name" value="ADF-H/Gelsolin-like_dom_sf"/>
</dbReference>
<dbReference type="Pfam" id="PF04815">
    <property type="entry name" value="Sec23_helical"/>
    <property type="match status" value="1"/>
</dbReference>
<evidence type="ECO:0000256" key="3">
    <source>
        <dbReference type="ARBA" id="ARBA00008334"/>
    </source>
</evidence>
<feature type="domain" description="Sec23/Sec24 trunk" evidence="10">
    <location>
        <begin position="211"/>
        <end position="345"/>
    </location>
</feature>
<evidence type="ECO:0000256" key="1">
    <source>
        <dbReference type="ARBA" id="ARBA00004299"/>
    </source>
</evidence>
<sequence>MNRPARSPRRLDAYHVPDPIRAMEEDARKAGTHATGELGTVPPLSTTEFASRDGGFASPRLLRASLYAIPATRRTLEDAGLPLALSLCPFAREAPGETPPPLVDAGARGPVRCNRCEAYVSPFVRFTDKFFSCAFCKASTEVPAEYFSRLHRIGESIDKDRHPELHLGAYEILATKKYCKASPPPIHVDLRSTSTRDHTSLVSPPQNGKFPEEPAFVFVLDASQNCTAPVSLFCSKVKSLLKCLPKEAGAGPAEASRVRVGFITYHKSVDFYNCKASPGAAGKIPANDDGGMYNFLTDGFLVDPTESESTIDQILNDISKCKAKDNRSTETILARAIQFGTEALAVGTDSIGDGSRDDGLSMTCRWGFPGQRVLREAVRVPRCCCSDAGVGEGEELRALRDGDLECGVAHGGHGPQIPKLSGVFELGVEAVECDLSMSSMGDLQVATDGRRFLLDLGGAVGRPVAFDCEVQIRTSKGVRPVRVVGQSPMANANAVKLAAIDSDKGFCVELEHEGKLEEEAVYLQVAVLYTTCGGQRRLRILNLACGVAAGMAEVYRSAELDTIITYLTKAAIEEFPERNLQKTRQDLVDHCARILASYTRTFGGPAYAGQVILPENGLKLLPLYMYCLSRSPMLKEGRNLPDRMASSSPRHQLMVLTMDVPSTMAYLYPRLLPLGDASDGEPDGPGEPGGPGEPLRLPKRVPCLVQKFQEEGDDDGIYLLENGISMYLWVGPGADSDRLLDVFGARSPAETKMELEAGENGEKPLSHRIHAIIDAVQSQRPHQMPLTVVRKEDGMGKAVRDLLVEDQALSPSQYCKFLNDVRSEVRRLA</sequence>
<evidence type="ECO:0000313" key="14">
    <source>
        <dbReference type="Proteomes" id="UP000677054"/>
    </source>
</evidence>
<name>A0A7R9A8N1_9CRUS</name>
<dbReference type="PANTHER" id="PTHR13803">
    <property type="entry name" value="SEC24-RELATED PROTEIN"/>
    <property type="match status" value="1"/>
</dbReference>
<dbReference type="GO" id="GO:0008270">
    <property type="term" value="F:zinc ion binding"/>
    <property type="evidence" value="ECO:0007669"/>
    <property type="project" value="InterPro"/>
</dbReference>
<evidence type="ECO:0000256" key="6">
    <source>
        <dbReference type="ARBA" id="ARBA00023329"/>
    </source>
</evidence>
<evidence type="ECO:0000259" key="11">
    <source>
        <dbReference type="Pfam" id="PF04815"/>
    </source>
</evidence>
<dbReference type="GO" id="GO:0030127">
    <property type="term" value="C:COPII vesicle coat"/>
    <property type="evidence" value="ECO:0007669"/>
    <property type="project" value="InterPro"/>
</dbReference>
<dbReference type="GO" id="GO:0000149">
    <property type="term" value="F:SNARE binding"/>
    <property type="evidence" value="ECO:0007669"/>
    <property type="project" value="TreeGrafter"/>
</dbReference>
<dbReference type="GO" id="GO:0090110">
    <property type="term" value="P:COPII-coated vesicle cargo loading"/>
    <property type="evidence" value="ECO:0007669"/>
    <property type="project" value="TreeGrafter"/>
</dbReference>
<dbReference type="InterPro" id="IPR006895">
    <property type="entry name" value="Znf_Sec23_Sec24"/>
</dbReference>
<feature type="domain" description="Gelsolin-like" evidence="8">
    <location>
        <begin position="713"/>
        <end position="750"/>
    </location>
</feature>
<dbReference type="InterPro" id="IPR036180">
    <property type="entry name" value="Gelsolin-like_dom_sf"/>
</dbReference>
<evidence type="ECO:0000259" key="8">
    <source>
        <dbReference type="Pfam" id="PF00626"/>
    </source>
</evidence>
<feature type="domain" description="Sec23/Sec24 beta-sandwich" evidence="12">
    <location>
        <begin position="465"/>
        <end position="547"/>
    </location>
</feature>